<dbReference type="EMBL" id="RRCN01000001">
    <property type="protein sequence ID" value="RRJ64223.1"/>
    <property type="molecule type" value="Genomic_DNA"/>
</dbReference>
<evidence type="ECO:0000313" key="2">
    <source>
        <dbReference type="Proteomes" id="UP000267017"/>
    </source>
</evidence>
<dbReference type="RefSeq" id="WP_128632043.1">
    <property type="nucleotide sequence ID" value="NZ_RRCN01000001.1"/>
</dbReference>
<sequence>MNSDDYARVKGMSLDGNILSRMGHYGELGIDLNSFYSLRPNIANHSLEENIPREFYSLFEELLQRELQRVMEKQVSLDEAIKQIQTEGQFILNDALK</sequence>
<protein>
    <submittedName>
        <fullName evidence="1">Uncharacterized protein</fullName>
    </submittedName>
</protein>
<organism evidence="1 2">
    <name type="scientific">Paenibacillus oralis</name>
    <dbReference type="NCBI Taxonomy" id="2490856"/>
    <lineage>
        <taxon>Bacteria</taxon>
        <taxon>Bacillati</taxon>
        <taxon>Bacillota</taxon>
        <taxon>Bacilli</taxon>
        <taxon>Bacillales</taxon>
        <taxon>Paenibacillaceae</taxon>
        <taxon>Paenibacillus</taxon>
    </lineage>
</organism>
<name>A0A3P3U6U9_9BACL</name>
<comment type="caution">
    <text evidence="1">The sequence shown here is derived from an EMBL/GenBank/DDBJ whole genome shotgun (WGS) entry which is preliminary data.</text>
</comment>
<reference evidence="1 2" key="1">
    <citation type="submission" date="2018-11" db="EMBL/GenBank/DDBJ databases">
        <title>Genome sequencing of Paenibacillus sp. KCOM 3021 (= ChDC PVNT-B20).</title>
        <authorList>
            <person name="Kook J.-K."/>
            <person name="Park S.-N."/>
            <person name="Lim Y.K."/>
        </authorList>
    </citation>
    <scope>NUCLEOTIDE SEQUENCE [LARGE SCALE GENOMIC DNA]</scope>
    <source>
        <strain evidence="1 2">KCOM 3021</strain>
    </source>
</reference>
<keyword evidence="2" id="KW-1185">Reference proteome</keyword>
<gene>
    <name evidence="1" type="ORF">EHV15_15810</name>
</gene>
<dbReference type="Proteomes" id="UP000267017">
    <property type="component" value="Unassembled WGS sequence"/>
</dbReference>
<dbReference type="AlphaFoldDB" id="A0A3P3U6U9"/>
<accession>A0A3P3U6U9</accession>
<proteinExistence type="predicted"/>
<evidence type="ECO:0000313" key="1">
    <source>
        <dbReference type="EMBL" id="RRJ64223.1"/>
    </source>
</evidence>